<dbReference type="AlphaFoldDB" id="A0A6L2NRQ1"/>
<name>A0A6L2NRQ1_TANCI</name>
<dbReference type="EMBL" id="BKCJ010009668">
    <property type="protein sequence ID" value="GEU88069.1"/>
    <property type="molecule type" value="Genomic_DNA"/>
</dbReference>
<comment type="caution">
    <text evidence="3">The sequence shown here is derived from an EMBL/GenBank/DDBJ whole genome shotgun (WGS) entry which is preliminary data.</text>
</comment>
<feature type="coiled-coil region" evidence="1">
    <location>
        <begin position="255"/>
        <end position="289"/>
    </location>
</feature>
<feature type="region of interest" description="Disordered" evidence="2">
    <location>
        <begin position="289"/>
        <end position="349"/>
    </location>
</feature>
<evidence type="ECO:0008006" key="4">
    <source>
        <dbReference type="Google" id="ProtNLM"/>
    </source>
</evidence>
<feature type="compositionally biased region" description="Acidic residues" evidence="2">
    <location>
        <begin position="314"/>
        <end position="337"/>
    </location>
</feature>
<reference evidence="3" key="1">
    <citation type="journal article" date="2019" name="Sci. Rep.">
        <title>Draft genome of Tanacetum cinerariifolium, the natural source of mosquito coil.</title>
        <authorList>
            <person name="Yamashiro T."/>
            <person name="Shiraishi A."/>
            <person name="Satake H."/>
            <person name="Nakayama K."/>
        </authorList>
    </citation>
    <scope>NUCLEOTIDE SEQUENCE</scope>
</reference>
<evidence type="ECO:0000313" key="3">
    <source>
        <dbReference type="EMBL" id="GEU88069.1"/>
    </source>
</evidence>
<evidence type="ECO:0000256" key="2">
    <source>
        <dbReference type="SAM" id="MobiDB-lite"/>
    </source>
</evidence>
<proteinExistence type="predicted"/>
<protein>
    <recommendedName>
        <fullName evidence="4">Xylulose kinase-1</fullName>
    </recommendedName>
</protein>
<accession>A0A6L2NRQ1</accession>
<organism evidence="3">
    <name type="scientific">Tanacetum cinerariifolium</name>
    <name type="common">Dalmatian daisy</name>
    <name type="synonym">Chrysanthemum cinerariifolium</name>
    <dbReference type="NCBI Taxonomy" id="118510"/>
    <lineage>
        <taxon>Eukaryota</taxon>
        <taxon>Viridiplantae</taxon>
        <taxon>Streptophyta</taxon>
        <taxon>Embryophyta</taxon>
        <taxon>Tracheophyta</taxon>
        <taxon>Spermatophyta</taxon>
        <taxon>Magnoliopsida</taxon>
        <taxon>eudicotyledons</taxon>
        <taxon>Gunneridae</taxon>
        <taxon>Pentapetalae</taxon>
        <taxon>asterids</taxon>
        <taxon>campanulids</taxon>
        <taxon>Asterales</taxon>
        <taxon>Asteraceae</taxon>
        <taxon>Asteroideae</taxon>
        <taxon>Anthemideae</taxon>
        <taxon>Anthemidinae</taxon>
        <taxon>Tanacetum</taxon>
    </lineage>
</organism>
<gene>
    <name evidence="3" type="ORF">Tci_060047</name>
</gene>
<keyword evidence="1" id="KW-0175">Coiled coil</keyword>
<evidence type="ECO:0000256" key="1">
    <source>
        <dbReference type="SAM" id="Coils"/>
    </source>
</evidence>
<sequence>MPSLFADTHNVVAILEKSYASEGFAQIIDFLSGSYINYALTVSPHIYISCIKQFWNTVVVKRTGDVTRLQALVDKKKIVISEDAIREILRLDDAEGVVCLPNEEIFAGLAQMGYEKPSTKLTFYKAFFSSQWKFLIHSILQSLSAKRTSWNEFSTAMASAVICLSKGLVFANMRRVGKGCSGIDTPLFENMLQVREVDAEEEVQVSAHDDVDQENVTEEIDADVAQPTSPLPPSPQVLEKCSALVHRVEGLESANTAQQLEIPKLKARVKKLERLNKVKSSKLRRLKKVGTSQRIESSEDEENVFNQGRKSVDIDEGIELVDDQEKDDQEKDDQEKDDQEKDAQVKGRQAVTQAKIYNIDLDHTSKVLSMQEDSEVQEVVEVVNAAKLITEVTTTAVSIRILAAKPVVAVAITPISAVKPKVLKVVPAAPTVSTRKRKGVLIRDHEEELHDDTPAETQAAKDKGKGIFVEDPKPMKKKNQIAMDAEYAIKLQEEEESLAHAKDSQATDVQPKDALAKGIQYIRRYHGYKKKPQSESEARKNMIDYLKNTEGFKLAFFKGKTYDQIRPIFQARFDANMRFLLKSKEEMEKEEEEIIKSINETPAQKAAKRRRLREQAKEAEDPKKQLEVVADEDDDVFVKATPIGTKVLVVNYVVVMINNKPRYKIFRADDTHQLYTSFITLLKNFDREDLEDLWKIMKARFSTSKPTNFTDDYLLVTLKNMFEKTDAQDIIWRSQQTEHGQALVKS</sequence>